<gene>
    <name evidence="2" type="ORF">AAP_01078</name>
</gene>
<evidence type="ECO:0000256" key="1">
    <source>
        <dbReference type="SAM" id="MobiDB-lite"/>
    </source>
</evidence>
<dbReference type="OrthoDB" id="6612291at2759"/>
<reference evidence="2 3" key="1">
    <citation type="journal article" date="2016" name="Genome Biol. Evol.">
        <title>Divergent and convergent evolution of fungal pathogenicity.</title>
        <authorList>
            <person name="Shang Y."/>
            <person name="Xiao G."/>
            <person name="Zheng P."/>
            <person name="Cen K."/>
            <person name="Zhan S."/>
            <person name="Wang C."/>
        </authorList>
    </citation>
    <scope>NUCLEOTIDE SEQUENCE [LARGE SCALE GENOMIC DNA]</scope>
    <source>
        <strain evidence="2 3">ARSEF 7405</strain>
    </source>
</reference>
<organism evidence="2 3">
    <name type="scientific">Ascosphaera apis ARSEF 7405</name>
    <dbReference type="NCBI Taxonomy" id="392613"/>
    <lineage>
        <taxon>Eukaryota</taxon>
        <taxon>Fungi</taxon>
        <taxon>Dikarya</taxon>
        <taxon>Ascomycota</taxon>
        <taxon>Pezizomycotina</taxon>
        <taxon>Eurotiomycetes</taxon>
        <taxon>Eurotiomycetidae</taxon>
        <taxon>Onygenales</taxon>
        <taxon>Ascosphaeraceae</taxon>
        <taxon>Ascosphaera</taxon>
    </lineage>
</organism>
<feature type="region of interest" description="Disordered" evidence="1">
    <location>
        <begin position="16"/>
        <end position="48"/>
    </location>
</feature>
<comment type="caution">
    <text evidence="2">The sequence shown here is derived from an EMBL/GenBank/DDBJ whole genome shotgun (WGS) entry which is preliminary data.</text>
</comment>
<dbReference type="VEuPathDB" id="FungiDB:AAP_01078"/>
<sequence>MFKWLWGKVFGERQEDPLRPMTHEDRRRISEEDTESAHTSSSGAYGEKGRRYMTDGKVPLLTFRTAGLGILTSMGGFIFGYDTVVHRHVDGLIGGGPHCRQNWPQAVLVELVRCPLCGHHRAAQQPVQALVPIHDGPLGCGPFCWCPLIASATVHE</sequence>
<dbReference type="AlphaFoldDB" id="A0A168C945"/>
<evidence type="ECO:0000313" key="3">
    <source>
        <dbReference type="Proteomes" id="UP000242877"/>
    </source>
</evidence>
<name>A0A168C945_9EURO</name>
<evidence type="ECO:0000313" key="2">
    <source>
        <dbReference type="EMBL" id="KZZ96305.1"/>
    </source>
</evidence>
<protein>
    <recommendedName>
        <fullName evidence="4">General substrate transporter</fullName>
    </recommendedName>
</protein>
<accession>A0A168C945</accession>
<proteinExistence type="predicted"/>
<evidence type="ECO:0008006" key="4">
    <source>
        <dbReference type="Google" id="ProtNLM"/>
    </source>
</evidence>
<feature type="compositionally biased region" description="Basic and acidic residues" evidence="1">
    <location>
        <begin position="16"/>
        <end position="31"/>
    </location>
</feature>
<keyword evidence="3" id="KW-1185">Reference proteome</keyword>
<dbReference type="EMBL" id="AZGZ01000003">
    <property type="protein sequence ID" value="KZZ96305.1"/>
    <property type="molecule type" value="Genomic_DNA"/>
</dbReference>
<dbReference type="Proteomes" id="UP000242877">
    <property type="component" value="Unassembled WGS sequence"/>
</dbReference>